<dbReference type="AlphaFoldDB" id="A0A1E1WLU2"/>
<reference evidence="3" key="1">
    <citation type="submission" date="2015-09" db="EMBL/GenBank/DDBJ databases">
        <title>De novo assembly of Pectinophora gossypiella (Pink Bollworm) gut transcriptome.</title>
        <authorList>
            <person name="Tassone E.E."/>
        </authorList>
    </citation>
    <scope>NUCLEOTIDE SEQUENCE</scope>
</reference>
<gene>
    <name evidence="3" type="ORF">g.16687</name>
</gene>
<name>A0A1E1WLU2_PECGO</name>
<evidence type="ECO:0000256" key="1">
    <source>
        <dbReference type="SAM" id="MobiDB-lite"/>
    </source>
</evidence>
<feature type="region of interest" description="Disordered" evidence="1">
    <location>
        <begin position="56"/>
        <end position="109"/>
    </location>
</feature>
<feature type="non-terminal residue" evidence="3">
    <location>
        <position position="130"/>
    </location>
</feature>
<feature type="signal peptide" evidence="2">
    <location>
        <begin position="1"/>
        <end position="18"/>
    </location>
</feature>
<accession>A0A1E1WLU2</accession>
<proteinExistence type="predicted"/>
<feature type="compositionally biased region" description="Basic and acidic residues" evidence="1">
    <location>
        <begin position="75"/>
        <end position="91"/>
    </location>
</feature>
<organism evidence="3">
    <name type="scientific">Pectinophora gossypiella</name>
    <name type="common">Cotton pink bollworm</name>
    <name type="synonym">Depressaria gossypiella</name>
    <dbReference type="NCBI Taxonomy" id="13191"/>
    <lineage>
        <taxon>Eukaryota</taxon>
        <taxon>Metazoa</taxon>
        <taxon>Ecdysozoa</taxon>
        <taxon>Arthropoda</taxon>
        <taxon>Hexapoda</taxon>
        <taxon>Insecta</taxon>
        <taxon>Pterygota</taxon>
        <taxon>Neoptera</taxon>
        <taxon>Endopterygota</taxon>
        <taxon>Lepidoptera</taxon>
        <taxon>Glossata</taxon>
        <taxon>Ditrysia</taxon>
        <taxon>Gelechioidea</taxon>
        <taxon>Gelechiidae</taxon>
        <taxon>Apatetrinae</taxon>
        <taxon>Pectinophora</taxon>
    </lineage>
</organism>
<dbReference type="EMBL" id="GDQN01003080">
    <property type="protein sequence ID" value="JAT87974.1"/>
    <property type="molecule type" value="Transcribed_RNA"/>
</dbReference>
<feature type="compositionally biased region" description="Polar residues" evidence="1">
    <location>
        <begin position="93"/>
        <end position="102"/>
    </location>
</feature>
<evidence type="ECO:0000313" key="3">
    <source>
        <dbReference type="EMBL" id="JAT87974.1"/>
    </source>
</evidence>
<protein>
    <submittedName>
        <fullName evidence="3">Uncharacterized protein</fullName>
    </submittedName>
</protein>
<dbReference type="OrthoDB" id="6066929at2759"/>
<feature type="chain" id="PRO_5009115452" evidence="2">
    <location>
        <begin position="19"/>
        <end position="130"/>
    </location>
</feature>
<sequence length="130" mass="15242">MSHYWLIIVLSCLGSARLQYINTGGPAANNILDPLNPALHYPLPYSNFLNFAPPVSDSERYQSQTNLDNEQFYPGEDREQRSVSHRERHYAQMETNEQQRQWPPNYGNVDQMVHIKNDEQATPYLIQRYE</sequence>
<keyword evidence="2" id="KW-0732">Signal</keyword>
<evidence type="ECO:0000256" key="2">
    <source>
        <dbReference type="SAM" id="SignalP"/>
    </source>
</evidence>